<dbReference type="GO" id="GO:0007156">
    <property type="term" value="P:homophilic cell adhesion via plasma membrane adhesion molecules"/>
    <property type="evidence" value="ECO:0007669"/>
    <property type="project" value="TreeGrafter"/>
</dbReference>
<feature type="domain" description="Ig-like" evidence="5">
    <location>
        <begin position="7"/>
        <end position="100"/>
    </location>
</feature>
<dbReference type="GO" id="GO:0030424">
    <property type="term" value="C:axon"/>
    <property type="evidence" value="ECO:0007669"/>
    <property type="project" value="TreeGrafter"/>
</dbReference>
<feature type="non-terminal residue" evidence="6">
    <location>
        <position position="296"/>
    </location>
</feature>
<evidence type="ECO:0000313" key="6">
    <source>
        <dbReference type="EMBL" id="CAF5175732.1"/>
    </source>
</evidence>
<keyword evidence="1" id="KW-0732">Signal</keyword>
<feature type="non-terminal residue" evidence="6">
    <location>
        <position position="1"/>
    </location>
</feature>
<dbReference type="SUPFAM" id="SSF48726">
    <property type="entry name" value="Immunoglobulin"/>
    <property type="match status" value="2"/>
</dbReference>
<dbReference type="PANTHER" id="PTHR45080:SF8">
    <property type="entry name" value="IG-LIKE DOMAIN-CONTAINING PROTEIN"/>
    <property type="match status" value="1"/>
</dbReference>
<dbReference type="SMART" id="SM00409">
    <property type="entry name" value="IG"/>
    <property type="match status" value="2"/>
</dbReference>
<evidence type="ECO:0000256" key="4">
    <source>
        <dbReference type="SAM" id="MobiDB-lite"/>
    </source>
</evidence>
<evidence type="ECO:0000313" key="7">
    <source>
        <dbReference type="Proteomes" id="UP000676336"/>
    </source>
</evidence>
<organism evidence="6 7">
    <name type="scientific">Rotaria magnacalcarata</name>
    <dbReference type="NCBI Taxonomy" id="392030"/>
    <lineage>
        <taxon>Eukaryota</taxon>
        <taxon>Metazoa</taxon>
        <taxon>Spiralia</taxon>
        <taxon>Gnathifera</taxon>
        <taxon>Rotifera</taxon>
        <taxon>Eurotatoria</taxon>
        <taxon>Bdelloidea</taxon>
        <taxon>Philodinida</taxon>
        <taxon>Philodinidae</taxon>
        <taxon>Rotaria</taxon>
    </lineage>
</organism>
<dbReference type="InterPro" id="IPR007110">
    <property type="entry name" value="Ig-like_dom"/>
</dbReference>
<gene>
    <name evidence="6" type="ORF">SMN809_LOCUS67369</name>
</gene>
<dbReference type="InterPro" id="IPR003599">
    <property type="entry name" value="Ig_sub"/>
</dbReference>
<dbReference type="AlphaFoldDB" id="A0A8S3H3A4"/>
<comment type="caution">
    <text evidence="6">The sequence shown here is derived from an EMBL/GenBank/DDBJ whole genome shotgun (WGS) entry which is preliminary data.</text>
</comment>
<dbReference type="Proteomes" id="UP000676336">
    <property type="component" value="Unassembled WGS sequence"/>
</dbReference>
<reference evidence="6" key="1">
    <citation type="submission" date="2021-02" db="EMBL/GenBank/DDBJ databases">
        <authorList>
            <person name="Nowell W R."/>
        </authorList>
    </citation>
    <scope>NUCLEOTIDE SEQUENCE</scope>
</reference>
<dbReference type="InterPro" id="IPR003598">
    <property type="entry name" value="Ig_sub2"/>
</dbReference>
<dbReference type="InterPro" id="IPR036179">
    <property type="entry name" value="Ig-like_dom_sf"/>
</dbReference>
<keyword evidence="2" id="KW-1015">Disulfide bond</keyword>
<name>A0A8S3H3A4_9BILA</name>
<dbReference type="InterPro" id="IPR013783">
    <property type="entry name" value="Ig-like_fold"/>
</dbReference>
<dbReference type="Gene3D" id="2.60.40.10">
    <property type="entry name" value="Immunoglobulins"/>
    <property type="match status" value="2"/>
</dbReference>
<evidence type="ECO:0000256" key="1">
    <source>
        <dbReference type="ARBA" id="ARBA00022729"/>
    </source>
</evidence>
<proteinExistence type="predicted"/>
<evidence type="ECO:0000256" key="3">
    <source>
        <dbReference type="ARBA" id="ARBA00023319"/>
    </source>
</evidence>
<dbReference type="GO" id="GO:0008046">
    <property type="term" value="F:axon guidance receptor activity"/>
    <property type="evidence" value="ECO:0007669"/>
    <property type="project" value="TreeGrafter"/>
</dbReference>
<dbReference type="Pfam" id="PF07679">
    <property type="entry name" value="I-set"/>
    <property type="match status" value="2"/>
</dbReference>
<feature type="region of interest" description="Disordered" evidence="4">
    <location>
        <begin position="276"/>
        <end position="296"/>
    </location>
</feature>
<dbReference type="GO" id="GO:0005886">
    <property type="term" value="C:plasma membrane"/>
    <property type="evidence" value="ECO:0007669"/>
    <property type="project" value="TreeGrafter"/>
</dbReference>
<dbReference type="InterPro" id="IPR013098">
    <property type="entry name" value="Ig_I-set"/>
</dbReference>
<evidence type="ECO:0000256" key="2">
    <source>
        <dbReference type="ARBA" id="ARBA00023157"/>
    </source>
</evidence>
<dbReference type="GO" id="GO:0043025">
    <property type="term" value="C:neuronal cell body"/>
    <property type="evidence" value="ECO:0007669"/>
    <property type="project" value="TreeGrafter"/>
</dbReference>
<dbReference type="PANTHER" id="PTHR45080">
    <property type="entry name" value="CONTACTIN 5"/>
    <property type="match status" value="1"/>
</dbReference>
<dbReference type="GO" id="GO:0050808">
    <property type="term" value="P:synapse organization"/>
    <property type="evidence" value="ECO:0007669"/>
    <property type="project" value="TreeGrafter"/>
</dbReference>
<keyword evidence="3" id="KW-0393">Immunoglobulin domain</keyword>
<evidence type="ECO:0000259" key="5">
    <source>
        <dbReference type="PROSITE" id="PS50835"/>
    </source>
</evidence>
<accession>A0A8S3H3A4</accession>
<dbReference type="EMBL" id="CAJOBI010315246">
    <property type="protein sequence ID" value="CAF5175732.1"/>
    <property type="molecule type" value="Genomic_DNA"/>
</dbReference>
<dbReference type="InterPro" id="IPR050958">
    <property type="entry name" value="Cell_Adh-Cytoskel_Orgn"/>
</dbReference>
<dbReference type="PROSITE" id="PS50835">
    <property type="entry name" value="IG_LIKE"/>
    <property type="match status" value="1"/>
</dbReference>
<dbReference type="SMART" id="SM00408">
    <property type="entry name" value="IGc2"/>
    <property type="match status" value="2"/>
</dbReference>
<dbReference type="FunFam" id="2.60.40.10:FF:000032">
    <property type="entry name" value="palladin isoform X1"/>
    <property type="match status" value="1"/>
</dbReference>
<sequence length="296" mass="32855">LPDGLAPSFLNKPIIKQDAKTATVQIDIAADPNPSLFWVKDGKDLMNVDKYITRIDRKGGNKYSIFLDIKNLASSDSGLYKCIISNEVGTAVANVAIKIAGDKASLEQTDKLAPSLEKAKVTKDAKQKSIKFEYRCKGKQEPKVTWRKSKTEIKDTPNKYKISKKKETDDTYVFTLDVLNATPADGGVYKILAKNDAGDAHALINLNVDAEAQPPYIDLLDFGFLNELNFYREELEPSETPQKKPVVEQPKILEAPIPTIAAPLEYNADDRDRLIPTIQTDEPLYEEAGPRRASTA</sequence>
<protein>
    <recommendedName>
        <fullName evidence="5">Ig-like domain-containing protein</fullName>
    </recommendedName>
</protein>